<feature type="transmembrane region" description="Helical" evidence="7">
    <location>
        <begin position="132"/>
        <end position="154"/>
    </location>
</feature>
<evidence type="ECO:0000256" key="2">
    <source>
        <dbReference type="ARBA" id="ARBA00022448"/>
    </source>
</evidence>
<dbReference type="InterPro" id="IPR000515">
    <property type="entry name" value="MetI-like"/>
</dbReference>
<evidence type="ECO:0000256" key="7">
    <source>
        <dbReference type="RuleBase" id="RU363032"/>
    </source>
</evidence>
<feature type="transmembrane region" description="Helical" evidence="7">
    <location>
        <begin position="49"/>
        <end position="69"/>
    </location>
</feature>
<dbReference type="SUPFAM" id="SSF161098">
    <property type="entry name" value="MetI-like"/>
    <property type="match status" value="1"/>
</dbReference>
<evidence type="ECO:0000256" key="3">
    <source>
        <dbReference type="ARBA" id="ARBA00022475"/>
    </source>
</evidence>
<evidence type="ECO:0000259" key="8">
    <source>
        <dbReference type="PROSITE" id="PS50928"/>
    </source>
</evidence>
<accession>A0A927CNU7</accession>
<gene>
    <name evidence="9" type="ORF">IDH41_10480</name>
</gene>
<dbReference type="PANTHER" id="PTHR43227">
    <property type="entry name" value="BLL4140 PROTEIN"/>
    <property type="match status" value="1"/>
</dbReference>
<keyword evidence="4 7" id="KW-0812">Transmembrane</keyword>
<dbReference type="RefSeq" id="WP_190860766.1">
    <property type="nucleotide sequence ID" value="NZ_JACXIY010000013.1"/>
</dbReference>
<evidence type="ECO:0000256" key="6">
    <source>
        <dbReference type="ARBA" id="ARBA00023136"/>
    </source>
</evidence>
<keyword evidence="6 7" id="KW-0472">Membrane</keyword>
<feature type="transmembrane region" description="Helical" evidence="7">
    <location>
        <begin position="237"/>
        <end position="258"/>
    </location>
</feature>
<dbReference type="AlphaFoldDB" id="A0A927CNU7"/>
<keyword evidence="5 7" id="KW-1133">Transmembrane helix</keyword>
<keyword evidence="3" id="KW-1003">Cell membrane</keyword>
<proteinExistence type="inferred from homology"/>
<dbReference type="PANTHER" id="PTHR43227:SF11">
    <property type="entry name" value="BLL4140 PROTEIN"/>
    <property type="match status" value="1"/>
</dbReference>
<dbReference type="Gene3D" id="1.10.3720.10">
    <property type="entry name" value="MetI-like"/>
    <property type="match status" value="1"/>
</dbReference>
<feature type="transmembrane region" description="Helical" evidence="7">
    <location>
        <begin position="175"/>
        <end position="193"/>
    </location>
</feature>
<feature type="transmembrane region" description="Helical" evidence="7">
    <location>
        <begin position="81"/>
        <end position="101"/>
    </location>
</feature>
<dbReference type="CDD" id="cd06261">
    <property type="entry name" value="TM_PBP2"/>
    <property type="match status" value="1"/>
</dbReference>
<comment type="subcellular location">
    <subcellularLocation>
        <location evidence="1 7">Cell membrane</location>
        <topology evidence="1 7">Multi-pass membrane protein</topology>
    </subcellularLocation>
</comment>
<protein>
    <submittedName>
        <fullName evidence="9">Sugar ABC transporter permease</fullName>
    </submittedName>
</protein>
<dbReference type="GO" id="GO:0005886">
    <property type="term" value="C:plasma membrane"/>
    <property type="evidence" value="ECO:0007669"/>
    <property type="project" value="UniProtKB-SubCell"/>
</dbReference>
<keyword evidence="10" id="KW-1185">Reference proteome</keyword>
<comment type="caution">
    <text evidence="9">The sequence shown here is derived from an EMBL/GenBank/DDBJ whole genome shotgun (WGS) entry which is preliminary data.</text>
</comment>
<organism evidence="9 10">
    <name type="scientific">Paenibacillus arenilitoris</name>
    <dbReference type="NCBI Taxonomy" id="2772299"/>
    <lineage>
        <taxon>Bacteria</taxon>
        <taxon>Bacillati</taxon>
        <taxon>Bacillota</taxon>
        <taxon>Bacilli</taxon>
        <taxon>Bacillales</taxon>
        <taxon>Paenibacillaceae</taxon>
        <taxon>Paenibacillus</taxon>
    </lineage>
</organism>
<evidence type="ECO:0000256" key="4">
    <source>
        <dbReference type="ARBA" id="ARBA00022692"/>
    </source>
</evidence>
<dbReference type="Proteomes" id="UP000632125">
    <property type="component" value="Unassembled WGS sequence"/>
</dbReference>
<feature type="domain" description="ABC transmembrane type-1" evidence="8">
    <location>
        <begin position="41"/>
        <end position="258"/>
    </location>
</feature>
<comment type="similarity">
    <text evidence="7">Belongs to the binding-protein-dependent transport system permease family.</text>
</comment>
<dbReference type="GO" id="GO:0055085">
    <property type="term" value="P:transmembrane transport"/>
    <property type="evidence" value="ECO:0007669"/>
    <property type="project" value="InterPro"/>
</dbReference>
<dbReference type="InterPro" id="IPR050809">
    <property type="entry name" value="UgpAE/MalFG_permease"/>
</dbReference>
<evidence type="ECO:0000313" key="10">
    <source>
        <dbReference type="Proteomes" id="UP000632125"/>
    </source>
</evidence>
<name>A0A927CNU7_9BACL</name>
<evidence type="ECO:0000256" key="5">
    <source>
        <dbReference type="ARBA" id="ARBA00022989"/>
    </source>
</evidence>
<evidence type="ECO:0000256" key="1">
    <source>
        <dbReference type="ARBA" id="ARBA00004651"/>
    </source>
</evidence>
<dbReference type="PROSITE" id="PS50928">
    <property type="entry name" value="ABC_TM1"/>
    <property type="match status" value="1"/>
</dbReference>
<dbReference type="EMBL" id="JACXIY010000013">
    <property type="protein sequence ID" value="MBD2869005.1"/>
    <property type="molecule type" value="Genomic_DNA"/>
</dbReference>
<dbReference type="InterPro" id="IPR035906">
    <property type="entry name" value="MetI-like_sf"/>
</dbReference>
<keyword evidence="2 7" id="KW-0813">Transport</keyword>
<reference evidence="9" key="1">
    <citation type="submission" date="2020-09" db="EMBL/GenBank/DDBJ databases">
        <title>A novel bacterium of genus Paenibacillus, isolated from South China Sea.</title>
        <authorList>
            <person name="Huang H."/>
            <person name="Mo K."/>
            <person name="Hu Y."/>
        </authorList>
    </citation>
    <scope>NUCLEOTIDE SEQUENCE</scope>
    <source>
        <strain evidence="9">IB182493</strain>
    </source>
</reference>
<evidence type="ECO:0000313" key="9">
    <source>
        <dbReference type="EMBL" id="MBD2869005.1"/>
    </source>
</evidence>
<sequence length="271" mass="30668">MYGAIISFKDYNIIKGVWDSPWAGLKHFDRFINSYDFWRIMGNTLTLSLYHLVASFPFPIMLALGLNYIRHARFKKTIQMVTYAPHFISIVVMVGIVLQFLSPRTGPLAAIASWFGWELPNMMGDPEMFKSVYVWSGIWQHTGFACIIYLAALAGVDPALHEAAIMDGASKVRRIWHIDIPSILPIIVILLILDMGRIFDLGFEKVLLLQNPLNARTSEIIDTYVYNVGLQSMMPNFSYASAIGLFKNVLAFILVLTVNQISKRVGQSSLW</sequence>
<dbReference type="Pfam" id="PF00528">
    <property type="entry name" value="BPD_transp_1"/>
    <property type="match status" value="1"/>
</dbReference>